<evidence type="ECO:0000313" key="4">
    <source>
        <dbReference type="WBParaSite" id="HPBE_0001839501-mRNA-1"/>
    </source>
</evidence>
<protein>
    <submittedName>
        <fullName evidence="4">PH domain-containing protein</fullName>
    </submittedName>
</protein>
<accession>A0A183G905</accession>
<gene>
    <name evidence="2" type="ORF">HPBE_LOCUS18394</name>
</gene>
<evidence type="ECO:0000313" key="2">
    <source>
        <dbReference type="EMBL" id="VDP11434.1"/>
    </source>
</evidence>
<dbReference type="EMBL" id="UZAH01030663">
    <property type="protein sequence ID" value="VDP11434.1"/>
    <property type="molecule type" value="Genomic_DNA"/>
</dbReference>
<dbReference type="Proteomes" id="UP000050761">
    <property type="component" value="Unassembled WGS sequence"/>
</dbReference>
<dbReference type="SUPFAM" id="SSF50729">
    <property type="entry name" value="PH domain-like"/>
    <property type="match status" value="1"/>
</dbReference>
<feature type="domain" description="PH" evidence="1">
    <location>
        <begin position="1"/>
        <end position="66"/>
    </location>
</feature>
<dbReference type="Pfam" id="PF00169">
    <property type="entry name" value="PH"/>
    <property type="match status" value="1"/>
</dbReference>
<sequence length="67" mass="7876">MYYYESENDPECRGFIDLCDVGSVEVENNGNKAILELRTKKRVYSLLAESRQVADTWKEKIEMVLRE</sequence>
<dbReference type="PROSITE" id="PS50003">
    <property type="entry name" value="PH_DOMAIN"/>
    <property type="match status" value="1"/>
</dbReference>
<proteinExistence type="predicted"/>
<dbReference type="InterPro" id="IPR011993">
    <property type="entry name" value="PH-like_dom_sf"/>
</dbReference>
<dbReference type="InterPro" id="IPR001849">
    <property type="entry name" value="PH_domain"/>
</dbReference>
<evidence type="ECO:0000313" key="3">
    <source>
        <dbReference type="Proteomes" id="UP000050761"/>
    </source>
</evidence>
<dbReference type="AlphaFoldDB" id="A0A183G905"/>
<evidence type="ECO:0000259" key="1">
    <source>
        <dbReference type="PROSITE" id="PS50003"/>
    </source>
</evidence>
<accession>A0A3P8BZ66</accession>
<dbReference type="Gene3D" id="2.30.29.30">
    <property type="entry name" value="Pleckstrin-homology domain (PH domain)/Phosphotyrosine-binding domain (PTB)"/>
    <property type="match status" value="1"/>
</dbReference>
<dbReference type="OrthoDB" id="74314at2759"/>
<organism evidence="3 4">
    <name type="scientific">Heligmosomoides polygyrus</name>
    <name type="common">Parasitic roundworm</name>
    <dbReference type="NCBI Taxonomy" id="6339"/>
    <lineage>
        <taxon>Eukaryota</taxon>
        <taxon>Metazoa</taxon>
        <taxon>Ecdysozoa</taxon>
        <taxon>Nematoda</taxon>
        <taxon>Chromadorea</taxon>
        <taxon>Rhabditida</taxon>
        <taxon>Rhabditina</taxon>
        <taxon>Rhabditomorpha</taxon>
        <taxon>Strongyloidea</taxon>
        <taxon>Heligmosomidae</taxon>
        <taxon>Heligmosomoides</taxon>
    </lineage>
</organism>
<dbReference type="WBParaSite" id="HPBE_0001839501-mRNA-1">
    <property type="protein sequence ID" value="HPBE_0001839501-mRNA-1"/>
    <property type="gene ID" value="HPBE_0001839501"/>
</dbReference>
<reference evidence="2 3" key="1">
    <citation type="submission" date="2018-11" db="EMBL/GenBank/DDBJ databases">
        <authorList>
            <consortium name="Pathogen Informatics"/>
        </authorList>
    </citation>
    <scope>NUCLEOTIDE SEQUENCE [LARGE SCALE GENOMIC DNA]</scope>
</reference>
<name>A0A183G905_HELPZ</name>
<keyword evidence="3" id="KW-1185">Reference proteome</keyword>
<reference evidence="4" key="2">
    <citation type="submission" date="2019-09" db="UniProtKB">
        <authorList>
            <consortium name="WormBaseParasite"/>
        </authorList>
    </citation>
    <scope>IDENTIFICATION</scope>
</reference>